<protein>
    <submittedName>
        <fullName evidence="2">RNA-directed DNA polymerase</fullName>
    </submittedName>
</protein>
<dbReference type="GeneID" id="22916360"/>
<dbReference type="InterPro" id="IPR000477">
    <property type="entry name" value="RT_dom"/>
</dbReference>
<keyword evidence="2" id="KW-0548">Nucleotidyltransferase</keyword>
<proteinExistence type="predicted"/>
<dbReference type="InterPro" id="IPR043128">
    <property type="entry name" value="Rev_trsase/Diguanyl_cyclase"/>
</dbReference>
<dbReference type="OrthoDB" id="420169at2759"/>
<evidence type="ECO:0000313" key="3">
    <source>
        <dbReference type="Proteomes" id="UP000019763"/>
    </source>
</evidence>
<dbReference type="EMBL" id="AFNH02001534">
    <property type="protein sequence ID" value="EZG42997.1"/>
    <property type="molecule type" value="Genomic_DNA"/>
</dbReference>
<keyword evidence="2" id="KW-0695">RNA-directed DNA polymerase</keyword>
<feature type="non-terminal residue" evidence="2">
    <location>
        <position position="94"/>
    </location>
</feature>
<gene>
    <name evidence="2" type="ORF">GNI_198850</name>
</gene>
<comment type="caution">
    <text evidence="2">The sequence shown here is derived from an EMBL/GenBank/DDBJ whole genome shotgun (WGS) entry which is preliminary data.</text>
</comment>
<dbReference type="PROSITE" id="PS50878">
    <property type="entry name" value="RT_POL"/>
    <property type="match status" value="1"/>
</dbReference>
<organism evidence="2 3">
    <name type="scientific">Gregarina niphandrodes</name>
    <name type="common">Septate eugregarine</name>
    <dbReference type="NCBI Taxonomy" id="110365"/>
    <lineage>
        <taxon>Eukaryota</taxon>
        <taxon>Sar</taxon>
        <taxon>Alveolata</taxon>
        <taxon>Apicomplexa</taxon>
        <taxon>Conoidasida</taxon>
        <taxon>Gregarinasina</taxon>
        <taxon>Eugregarinorida</taxon>
        <taxon>Gregarinidae</taxon>
        <taxon>Gregarina</taxon>
    </lineage>
</organism>
<name>A0A023AWP5_GRENI</name>
<dbReference type="GO" id="GO:0003964">
    <property type="term" value="F:RNA-directed DNA polymerase activity"/>
    <property type="evidence" value="ECO:0007669"/>
    <property type="project" value="UniProtKB-KW"/>
</dbReference>
<feature type="domain" description="Reverse transcriptase" evidence="1">
    <location>
        <begin position="1"/>
        <end position="94"/>
    </location>
</feature>
<dbReference type="InterPro" id="IPR043502">
    <property type="entry name" value="DNA/RNA_pol_sf"/>
</dbReference>
<keyword evidence="3" id="KW-1185">Reference proteome</keyword>
<evidence type="ECO:0000313" key="2">
    <source>
        <dbReference type="EMBL" id="EZG42997.1"/>
    </source>
</evidence>
<dbReference type="Proteomes" id="UP000019763">
    <property type="component" value="Unassembled WGS sequence"/>
</dbReference>
<dbReference type="RefSeq" id="XP_011133730.1">
    <property type="nucleotide sequence ID" value="XM_011135428.1"/>
</dbReference>
<reference evidence="2" key="1">
    <citation type="submission" date="2013-12" db="EMBL/GenBank/DDBJ databases">
        <authorList>
            <person name="Omoto C.K."/>
            <person name="Sibley D."/>
            <person name="Venepally P."/>
            <person name="Hadjithomas M."/>
            <person name="Karamycheva S."/>
            <person name="Brunk B."/>
            <person name="Roos D."/>
            <person name="Caler E."/>
            <person name="Lorenzi H."/>
        </authorList>
    </citation>
    <scope>NUCLEOTIDE SEQUENCE</scope>
</reference>
<dbReference type="PANTHER" id="PTHR33064:SF37">
    <property type="entry name" value="RIBONUCLEASE H"/>
    <property type="match status" value="1"/>
</dbReference>
<feature type="non-terminal residue" evidence="2">
    <location>
        <position position="1"/>
    </location>
</feature>
<dbReference type="Gene3D" id="3.30.70.270">
    <property type="match status" value="1"/>
</dbReference>
<dbReference type="VEuPathDB" id="CryptoDB:GNI_198850"/>
<dbReference type="SUPFAM" id="SSF56672">
    <property type="entry name" value="DNA/RNA polymerases"/>
    <property type="match status" value="1"/>
</dbReference>
<sequence length="94" mass="11196">KIDLSKAFHTIPLPTDQIGTYAFQHRDKFYAYKCMPMGATNAPKHFHLTMGTILKKLRYAEHVRFYQDDIFIAADDERDLKRRFETTKKYLTKH</sequence>
<dbReference type="InterPro" id="IPR051320">
    <property type="entry name" value="Viral_Replic_Matur_Polypro"/>
</dbReference>
<dbReference type="PANTHER" id="PTHR33064">
    <property type="entry name" value="POL PROTEIN"/>
    <property type="match status" value="1"/>
</dbReference>
<accession>A0A023AWP5</accession>
<evidence type="ECO:0000259" key="1">
    <source>
        <dbReference type="PROSITE" id="PS50878"/>
    </source>
</evidence>
<dbReference type="Gene3D" id="3.10.10.10">
    <property type="entry name" value="HIV Type 1 Reverse Transcriptase, subunit A, domain 1"/>
    <property type="match status" value="1"/>
</dbReference>
<dbReference type="Pfam" id="PF00078">
    <property type="entry name" value="RVT_1"/>
    <property type="match status" value="1"/>
</dbReference>
<keyword evidence="2" id="KW-0808">Transferase</keyword>
<dbReference type="AlphaFoldDB" id="A0A023AWP5"/>